<sequence length="303" mass="37183">MEKYVFSFESGNNKLFKEYWKDRKKTDIPLITTIFFRTMLRLKDTYRHDLYNLWEDCNLTTEEFKENIYKSQNESIRFIKFKVEKMIEEEKERLGKSINNKYKSNRKITELQNIDIDNIVKELIISDNPENKEIYQKMIIITKSFFKIIEYRRKLSLSNQTATDNLMEEVKKLYNTLPKESRYDAAYKNLRKLKEDIEFKIKEIDNYKEIYKREVIKNCKLVSEYKKKEEKLKKSGYIEESEKMAKKYIDIERQFNESMRKKWIYIDMYIRRKDLEIEEMDMKKYEDDNITNSMIKLAEEINS</sequence>
<evidence type="ECO:0000313" key="2">
    <source>
        <dbReference type="EMBL" id="HBH2620110.1"/>
    </source>
</evidence>
<dbReference type="AlphaFoldDB" id="A0A9P3YRC0"/>
<dbReference type="RefSeq" id="WP_003427575.1">
    <property type="nucleotide sequence ID" value="NZ_AP025558.1"/>
</dbReference>
<feature type="coiled-coil region" evidence="1">
    <location>
        <begin position="183"/>
        <end position="210"/>
    </location>
</feature>
<evidence type="ECO:0000256" key="1">
    <source>
        <dbReference type="SAM" id="Coils"/>
    </source>
</evidence>
<proteinExistence type="predicted"/>
<name>A0A9P3YRC0_CLODI</name>
<organism evidence="2 3">
    <name type="scientific">Clostridioides difficile</name>
    <name type="common">Peptoclostridium difficile</name>
    <dbReference type="NCBI Taxonomy" id="1496"/>
    <lineage>
        <taxon>Bacteria</taxon>
        <taxon>Bacillati</taxon>
        <taxon>Bacillota</taxon>
        <taxon>Clostridia</taxon>
        <taxon>Peptostreptococcales</taxon>
        <taxon>Peptostreptococcaceae</taxon>
        <taxon>Clostridioides</taxon>
    </lineage>
</organism>
<protein>
    <submittedName>
        <fullName evidence="2">Uncharacterized protein</fullName>
    </submittedName>
</protein>
<dbReference type="Proteomes" id="UP000879542">
    <property type="component" value="Unassembled WGS sequence"/>
</dbReference>
<keyword evidence="1" id="KW-0175">Coiled coil</keyword>
<evidence type="ECO:0000313" key="3">
    <source>
        <dbReference type="Proteomes" id="UP000879542"/>
    </source>
</evidence>
<gene>
    <name evidence="2" type="ORF">KRQ00_001872</name>
</gene>
<reference evidence="2" key="2">
    <citation type="submission" date="2021-06" db="EMBL/GenBank/DDBJ databases">
        <authorList>
            <consortium name="NCBI Pathogen Detection Project"/>
        </authorList>
    </citation>
    <scope>NUCLEOTIDE SEQUENCE</scope>
    <source>
        <strain evidence="2">Clostridioides</strain>
    </source>
</reference>
<comment type="caution">
    <text evidence="2">The sequence shown here is derived from an EMBL/GenBank/DDBJ whole genome shotgun (WGS) entry which is preliminary data.</text>
</comment>
<dbReference type="EMBL" id="DAEQIJ010000007">
    <property type="protein sequence ID" value="HBH2620110.1"/>
    <property type="molecule type" value="Genomic_DNA"/>
</dbReference>
<accession>A0A9P3YRC0</accession>
<reference evidence="2" key="1">
    <citation type="journal article" date="2018" name="Genome Biol.">
        <title>SKESA: strategic k-mer extension for scrupulous assemblies.</title>
        <authorList>
            <person name="Souvorov A."/>
            <person name="Agarwala R."/>
            <person name="Lipman D.J."/>
        </authorList>
    </citation>
    <scope>NUCLEOTIDE SEQUENCE</scope>
    <source>
        <strain evidence="2">Clostridioides</strain>
    </source>
</reference>